<proteinExistence type="predicted"/>
<reference evidence="1" key="2">
    <citation type="submission" date="2020-09" db="EMBL/GenBank/DDBJ databases">
        <title>Novel species in genus Aeromicrobium.</title>
        <authorList>
            <person name="Zhang G."/>
        </authorList>
    </citation>
    <scope>NUCLEOTIDE SEQUENCE</scope>
    <source>
        <strain evidence="1">SSW1-57</strain>
    </source>
</reference>
<dbReference type="EMBL" id="JACWMT010000001">
    <property type="protein sequence ID" value="MBD1269871.1"/>
    <property type="molecule type" value="Genomic_DNA"/>
</dbReference>
<name>A0A8I0KGM9_9ACTN</name>
<organism evidence="1 4">
    <name type="scientific">Aeromicrobium tamlense</name>
    <dbReference type="NCBI Taxonomy" id="375541"/>
    <lineage>
        <taxon>Bacteria</taxon>
        <taxon>Bacillati</taxon>
        <taxon>Actinomycetota</taxon>
        <taxon>Actinomycetes</taxon>
        <taxon>Propionibacteriales</taxon>
        <taxon>Nocardioidaceae</taxon>
        <taxon>Aeromicrobium</taxon>
    </lineage>
</organism>
<gene>
    <name evidence="2" type="ORF">BJ975_002847</name>
    <name evidence="1" type="ORF">IDH50_06500</name>
</gene>
<comment type="caution">
    <text evidence="1">The sequence shown here is derived from an EMBL/GenBank/DDBJ whole genome shotgun (WGS) entry which is preliminary data.</text>
</comment>
<dbReference type="InterPro" id="IPR025101">
    <property type="entry name" value="DUF4012"/>
</dbReference>
<protein>
    <submittedName>
        <fullName evidence="1">DUF4012 domain-containing protein</fullName>
    </submittedName>
</protein>
<reference evidence="2 3" key="1">
    <citation type="submission" date="2020-07" db="EMBL/GenBank/DDBJ databases">
        <title>Sequencing the genomes of 1000 actinobacteria strains.</title>
        <authorList>
            <person name="Klenk H.-P."/>
        </authorList>
    </citation>
    <scope>NUCLEOTIDE SEQUENCE [LARGE SCALE GENOMIC DNA]</scope>
    <source>
        <strain evidence="2 3">DSM 19087</strain>
    </source>
</reference>
<accession>A0A8I0KGM9</accession>
<evidence type="ECO:0000313" key="2">
    <source>
        <dbReference type="EMBL" id="NYI39472.1"/>
    </source>
</evidence>
<dbReference type="RefSeq" id="WP_179427152.1">
    <property type="nucleotide sequence ID" value="NZ_BAAAMP010000002.1"/>
</dbReference>
<dbReference type="Proteomes" id="UP000659061">
    <property type="component" value="Unassembled WGS sequence"/>
</dbReference>
<evidence type="ECO:0000313" key="1">
    <source>
        <dbReference type="EMBL" id="MBD1269871.1"/>
    </source>
</evidence>
<evidence type="ECO:0000313" key="3">
    <source>
        <dbReference type="Proteomes" id="UP000587211"/>
    </source>
</evidence>
<keyword evidence="3" id="KW-1185">Reference proteome</keyword>
<dbReference type="Proteomes" id="UP000587211">
    <property type="component" value="Unassembled WGS sequence"/>
</dbReference>
<dbReference type="Pfam" id="PF13196">
    <property type="entry name" value="DUF4012"/>
    <property type="match status" value="1"/>
</dbReference>
<dbReference type="AlphaFoldDB" id="A0A8I0KGM9"/>
<dbReference type="EMBL" id="JACBZN010000001">
    <property type="protein sequence ID" value="NYI39472.1"/>
    <property type="molecule type" value="Genomic_DNA"/>
</dbReference>
<evidence type="ECO:0000313" key="4">
    <source>
        <dbReference type="Proteomes" id="UP000659061"/>
    </source>
</evidence>
<sequence>MRRTSRRSAVVWLSVGFGLAVAGLAVVPLALEAKDVASSLLRAQDQAVALKDQMASGEAEAAAATLERLQASASHAHRTSSGGLWDAAAKVPWLGRNVEAVQVTSASIDDIATRGLPPLVEAGSTLSVQSFKPRDGQVDVEALATLAPAVTEASRVLAENADDIRAIDAEGLLGPLVRPVLDLQRQVDDADRAADAAGRVMRLAPAALGATGEQHLLLVFQTNAEIRSTGGLAGVFVLLTTKDGRITLSAQAASGELNLAADGTRQADARLTREERAAFGTIMGHDVRSTNISPDFPRVARIWADRAERAFGEDVDGVVSLDAVAMSYVLRGVGTVKVEGGPSLTADNAVQRLLHGVYVDFEDPSAQDAYFESATGRTFEAVMNGRGDWTRIVSALSEAASERRLQVWFREDDSQQVIADTAVAGRVAQDDDTPHIGLYVTDAAQSKMQWFLRYDTRAKATTCRADRSQVVLVTTSFRNQFSGDPEESPWYVTGRGTRTAKGNQLLTYRLLAPRGGRVVGFTIDGQERPLASSDVTYEGRAVQYGTLTIPPGDEISVTWRVQTAAGADGDARYFETPGIDTSSNDVRVPSACRRS</sequence>